<protein>
    <submittedName>
        <fullName evidence="2">Secreted protein</fullName>
    </submittedName>
</protein>
<sequence length="143" mass="15771">MNRFRVFILYFATLVGFARSEFVVCNASPGLVSSQGNTVACYTSVNGGTREYKCPWGRCNAATATGCQINSHQWKPDVEFTCDKDYSLPVGNDVKIICDANKSWKTKCDRKSGPDCPHNSETSYEAECNIITNHSRCHGCVPA</sequence>
<dbReference type="RefSeq" id="XP_007407672.1">
    <property type="nucleotide sequence ID" value="XM_007407610.1"/>
</dbReference>
<dbReference type="InParanoid" id="F4RE92"/>
<dbReference type="KEGG" id="mlr:MELLADRAFT_124112"/>
<reference evidence="3" key="1">
    <citation type="journal article" date="2011" name="Proc. Natl. Acad. Sci. U.S.A.">
        <title>Obligate biotrophy features unraveled by the genomic analysis of rust fungi.</title>
        <authorList>
            <person name="Duplessis S."/>
            <person name="Cuomo C.A."/>
            <person name="Lin Y.-C."/>
            <person name="Aerts A."/>
            <person name="Tisserant E."/>
            <person name="Veneault-Fourrey C."/>
            <person name="Joly D.L."/>
            <person name="Hacquard S."/>
            <person name="Amselem J."/>
            <person name="Cantarel B.L."/>
            <person name="Chiu R."/>
            <person name="Coutinho P.M."/>
            <person name="Feau N."/>
            <person name="Field M."/>
            <person name="Frey P."/>
            <person name="Gelhaye E."/>
            <person name="Goldberg J."/>
            <person name="Grabherr M.G."/>
            <person name="Kodira C.D."/>
            <person name="Kohler A."/>
            <person name="Kuees U."/>
            <person name="Lindquist E.A."/>
            <person name="Lucas S.M."/>
            <person name="Mago R."/>
            <person name="Mauceli E."/>
            <person name="Morin E."/>
            <person name="Murat C."/>
            <person name="Pangilinan J.L."/>
            <person name="Park R."/>
            <person name="Pearson M."/>
            <person name="Quesneville H."/>
            <person name="Rouhier N."/>
            <person name="Sakthikumar S."/>
            <person name="Salamov A.A."/>
            <person name="Schmutz J."/>
            <person name="Selles B."/>
            <person name="Shapiro H."/>
            <person name="Tanguay P."/>
            <person name="Tuskan G.A."/>
            <person name="Henrissat B."/>
            <person name="Van de Peer Y."/>
            <person name="Rouze P."/>
            <person name="Ellis J.G."/>
            <person name="Dodds P.N."/>
            <person name="Schein J.E."/>
            <person name="Zhong S."/>
            <person name="Hamelin R.C."/>
            <person name="Grigoriev I.V."/>
            <person name="Szabo L.J."/>
            <person name="Martin F."/>
        </authorList>
    </citation>
    <scope>NUCLEOTIDE SEQUENCE [LARGE SCALE GENOMIC DNA]</scope>
    <source>
        <strain evidence="3">98AG31 / pathotype 3-4-7</strain>
    </source>
</reference>
<dbReference type="HOGENOM" id="CLU_1816228_0_0_1"/>
<dbReference type="VEuPathDB" id="FungiDB:MELLADRAFT_124112"/>
<accession>F4RE92</accession>
<evidence type="ECO:0000313" key="2">
    <source>
        <dbReference type="EMBL" id="EGG09312.1"/>
    </source>
</evidence>
<dbReference type="AlphaFoldDB" id="F4RE92"/>
<evidence type="ECO:0000256" key="1">
    <source>
        <dbReference type="SAM" id="SignalP"/>
    </source>
</evidence>
<dbReference type="OrthoDB" id="10320780at2759"/>
<feature type="signal peptide" evidence="1">
    <location>
        <begin position="1"/>
        <end position="20"/>
    </location>
</feature>
<keyword evidence="3" id="KW-1185">Reference proteome</keyword>
<dbReference type="EMBL" id="GL883098">
    <property type="protein sequence ID" value="EGG09312.1"/>
    <property type="molecule type" value="Genomic_DNA"/>
</dbReference>
<keyword evidence="1" id="KW-0732">Signal</keyword>
<dbReference type="Proteomes" id="UP000001072">
    <property type="component" value="Unassembled WGS sequence"/>
</dbReference>
<name>F4RE92_MELLP</name>
<dbReference type="GeneID" id="18926619"/>
<gene>
    <name evidence="2" type="ORF">MELLADRAFT_124112</name>
</gene>
<feature type="chain" id="PRO_5003321543" evidence="1">
    <location>
        <begin position="21"/>
        <end position="143"/>
    </location>
</feature>
<dbReference type="Gene3D" id="2.10.70.10">
    <property type="entry name" value="Complement Module, domain 1"/>
    <property type="match status" value="1"/>
</dbReference>
<evidence type="ECO:0000313" key="3">
    <source>
        <dbReference type="Proteomes" id="UP000001072"/>
    </source>
</evidence>
<organism evidence="3">
    <name type="scientific">Melampsora larici-populina (strain 98AG31 / pathotype 3-4-7)</name>
    <name type="common">Poplar leaf rust fungus</name>
    <dbReference type="NCBI Taxonomy" id="747676"/>
    <lineage>
        <taxon>Eukaryota</taxon>
        <taxon>Fungi</taxon>
        <taxon>Dikarya</taxon>
        <taxon>Basidiomycota</taxon>
        <taxon>Pucciniomycotina</taxon>
        <taxon>Pucciniomycetes</taxon>
        <taxon>Pucciniales</taxon>
        <taxon>Melampsoraceae</taxon>
        <taxon>Melampsora</taxon>
    </lineage>
</organism>
<proteinExistence type="predicted"/>